<gene>
    <name evidence="1" type="ORF">FIL70_07445</name>
</gene>
<dbReference type="GO" id="GO:0003676">
    <property type="term" value="F:nucleic acid binding"/>
    <property type="evidence" value="ECO:0007669"/>
    <property type="project" value="InterPro"/>
</dbReference>
<evidence type="ECO:0000313" key="2">
    <source>
        <dbReference type="Proteomes" id="UP000311469"/>
    </source>
</evidence>
<dbReference type="KEGG" id="sufl:FIL70_07445"/>
<dbReference type="EMBL" id="CP041016">
    <property type="protein sequence ID" value="QDC39103.1"/>
    <property type="molecule type" value="Genomic_DNA"/>
</dbReference>
<dbReference type="AlphaFoldDB" id="A0A5B8CI90"/>
<sequence>MQYTSLSARLRLGPEDHMAVQFANGLRAHALDGRLRAVFCHVPNELAGSARATPAAAIARAAGLITGASDYLFLWDGGSGVLEAKSKTGSLTPSQKDWRDWCQLHGVRHAVFRTVEEGETRLREWGVLG</sequence>
<dbReference type="InterPro" id="IPR011856">
    <property type="entry name" value="tRNA_endonuc-like_dom_sf"/>
</dbReference>
<dbReference type="Gene3D" id="3.40.1350.10">
    <property type="match status" value="1"/>
</dbReference>
<proteinExistence type="predicted"/>
<accession>A0A5B8CI90</accession>
<name>A0A5B8CI90_SPHSA</name>
<reference evidence="1 2" key="1">
    <citation type="submission" date="2019-06" db="EMBL/GenBank/DDBJ databases">
        <title>Genome organization and adaptive potential of archetypical organophosphate degarding Sphingobium fuliginis ATCC 27551.</title>
        <authorList>
            <person name="Sarwar A."/>
            <person name="Parthasarathy S."/>
            <person name="Singh C."/>
            <person name="Siddavattam D."/>
        </authorList>
    </citation>
    <scope>NUCLEOTIDE SEQUENCE [LARGE SCALE GENOMIC DNA]</scope>
    <source>
        <strain evidence="1 2">ATCC 27551</strain>
    </source>
</reference>
<evidence type="ECO:0000313" key="1">
    <source>
        <dbReference type="EMBL" id="QDC39103.1"/>
    </source>
</evidence>
<dbReference type="Proteomes" id="UP000311469">
    <property type="component" value="Chromosome cSF1"/>
</dbReference>
<protein>
    <submittedName>
        <fullName evidence="1">Uncharacterized protein</fullName>
    </submittedName>
</protein>
<organism evidence="1 2">
    <name type="scientific">Sphingobium fuliginis ATCC 27551</name>
    <dbReference type="NCBI Taxonomy" id="1208342"/>
    <lineage>
        <taxon>Bacteria</taxon>
        <taxon>Pseudomonadati</taxon>
        <taxon>Pseudomonadota</taxon>
        <taxon>Alphaproteobacteria</taxon>
        <taxon>Sphingomonadales</taxon>
        <taxon>Sphingomonadaceae</taxon>
        <taxon>Sphingobium</taxon>
    </lineage>
</organism>